<reference evidence="6 7" key="1">
    <citation type="submission" date="2016-10" db="EMBL/GenBank/DDBJ databases">
        <authorList>
            <person name="de Groot N.N."/>
        </authorList>
    </citation>
    <scope>NUCLEOTIDE SEQUENCE [LARGE SCALE GENOMIC DNA]</scope>
    <source>
        <strain evidence="6 7">Nm146</strain>
    </source>
</reference>
<evidence type="ECO:0000313" key="7">
    <source>
        <dbReference type="Proteomes" id="UP000199561"/>
    </source>
</evidence>
<keyword evidence="2" id="KW-1003">Cell membrane</keyword>
<evidence type="ECO:0000256" key="3">
    <source>
        <dbReference type="ARBA" id="ARBA00022692"/>
    </source>
</evidence>
<keyword evidence="3" id="KW-0812">Transmembrane</keyword>
<dbReference type="AlphaFoldDB" id="A0A1I4SFD9"/>
<proteinExistence type="predicted"/>
<dbReference type="InterPro" id="IPR010432">
    <property type="entry name" value="RDD"/>
</dbReference>
<keyword evidence="4" id="KW-1133">Transmembrane helix</keyword>
<evidence type="ECO:0000256" key="1">
    <source>
        <dbReference type="ARBA" id="ARBA00004651"/>
    </source>
</evidence>
<keyword evidence="5" id="KW-0472">Membrane</keyword>
<accession>A0A1I4SFD9</accession>
<evidence type="ECO:0000256" key="2">
    <source>
        <dbReference type="ARBA" id="ARBA00022475"/>
    </source>
</evidence>
<gene>
    <name evidence="6" type="ORF">SAMN05421880_12419</name>
</gene>
<keyword evidence="7" id="KW-1185">Reference proteome</keyword>
<protein>
    <submittedName>
        <fullName evidence="6">Uncharacterized membrane protein YckC, RDD family</fullName>
    </submittedName>
</protein>
<comment type="subcellular location">
    <subcellularLocation>
        <location evidence="1">Cell membrane</location>
        <topology evidence="1">Multi-pass membrane protein</topology>
    </subcellularLocation>
</comment>
<dbReference type="RefSeq" id="WP_090670746.1">
    <property type="nucleotide sequence ID" value="NZ_FOUF01000024.1"/>
</dbReference>
<organism evidence="6 7">
    <name type="scientific">Nitrosomonas nitrosa</name>
    <dbReference type="NCBI Taxonomy" id="52442"/>
    <lineage>
        <taxon>Bacteria</taxon>
        <taxon>Pseudomonadati</taxon>
        <taxon>Pseudomonadota</taxon>
        <taxon>Betaproteobacteria</taxon>
        <taxon>Nitrosomonadales</taxon>
        <taxon>Nitrosomonadaceae</taxon>
        <taxon>Nitrosomonas</taxon>
    </lineage>
</organism>
<dbReference type="GO" id="GO:0005886">
    <property type="term" value="C:plasma membrane"/>
    <property type="evidence" value="ECO:0007669"/>
    <property type="project" value="UniProtKB-SubCell"/>
</dbReference>
<dbReference type="PANTHER" id="PTHR36115:SF10">
    <property type="entry name" value="RDD DOMAIN-CONTAINING PROTEIN"/>
    <property type="match status" value="1"/>
</dbReference>
<dbReference type="Proteomes" id="UP000199561">
    <property type="component" value="Unassembled WGS sequence"/>
</dbReference>
<evidence type="ECO:0000256" key="5">
    <source>
        <dbReference type="ARBA" id="ARBA00023136"/>
    </source>
</evidence>
<dbReference type="InterPro" id="IPR051791">
    <property type="entry name" value="Pra-immunoreactive"/>
</dbReference>
<dbReference type="Pfam" id="PF06271">
    <property type="entry name" value="RDD"/>
    <property type="match status" value="1"/>
</dbReference>
<dbReference type="PANTHER" id="PTHR36115">
    <property type="entry name" value="PROLINE-RICH ANTIGEN HOMOLOG-RELATED"/>
    <property type="match status" value="1"/>
</dbReference>
<evidence type="ECO:0000313" key="6">
    <source>
        <dbReference type="EMBL" id="SFM63167.1"/>
    </source>
</evidence>
<sequence>MTNSTPRFWRRTLSMFYDFLLLLAIWFIASFIFHLVFRDTTAVYFRPLFQFYLLFVAGIYFIWFWTHGGQTLAMQTWKMRVVTSSGQRLTTRQAITRYLLAVIGITFFGFGIMWALFDRDRQYLHDRLAGTRIVNVEN</sequence>
<dbReference type="EMBL" id="FOUF01000024">
    <property type="protein sequence ID" value="SFM63167.1"/>
    <property type="molecule type" value="Genomic_DNA"/>
</dbReference>
<evidence type="ECO:0000256" key="4">
    <source>
        <dbReference type="ARBA" id="ARBA00022989"/>
    </source>
</evidence>
<dbReference type="STRING" id="52442.SAMN05421880_12419"/>
<name>A0A1I4SFD9_9PROT</name>